<dbReference type="AlphaFoldDB" id="A0A914V442"/>
<feature type="transmembrane region" description="Helical" evidence="1">
    <location>
        <begin position="128"/>
        <end position="147"/>
    </location>
</feature>
<evidence type="ECO:0000313" key="2">
    <source>
        <dbReference type="Proteomes" id="UP000887566"/>
    </source>
</evidence>
<keyword evidence="1" id="KW-0812">Transmembrane</keyword>
<evidence type="ECO:0000256" key="1">
    <source>
        <dbReference type="SAM" id="Phobius"/>
    </source>
</evidence>
<name>A0A914V442_9BILA</name>
<protein>
    <submittedName>
        <fullName evidence="3">G-protein coupled receptors family 1 profile domain-containing protein</fullName>
    </submittedName>
</protein>
<dbReference type="Proteomes" id="UP000887566">
    <property type="component" value="Unplaced"/>
</dbReference>
<feature type="transmembrane region" description="Helical" evidence="1">
    <location>
        <begin position="91"/>
        <end position="113"/>
    </location>
</feature>
<keyword evidence="1" id="KW-1133">Transmembrane helix</keyword>
<keyword evidence="2" id="KW-1185">Reference proteome</keyword>
<keyword evidence="1" id="KW-0472">Membrane</keyword>
<feature type="transmembrane region" description="Helical" evidence="1">
    <location>
        <begin position="48"/>
        <end position="70"/>
    </location>
</feature>
<dbReference type="WBParaSite" id="PSAMB.scaffold1446size31460.g13275.t1">
    <property type="protein sequence ID" value="PSAMB.scaffold1446size31460.g13275.t1"/>
    <property type="gene ID" value="PSAMB.scaffold1446size31460.g13275"/>
</dbReference>
<proteinExistence type="predicted"/>
<sequence length="182" mass="19769">MASATFVLGVLLYAYGNRLVFGDMNKIVSPSCGSAEVFASVFIDIHRAIIVFVLGNIGGFCFSFVAALSARHQSEAAGAHGVHMREEAKRINLLLAVSAFSVLLATLPQLLFWARDLGLFVFPNGGDYIVGIVFYTSSLINFFLYLMKKECRTRFLWLISAGKFCCSPNEVTVAPSILPTGG</sequence>
<reference evidence="3" key="1">
    <citation type="submission" date="2022-11" db="UniProtKB">
        <authorList>
            <consortium name="WormBaseParasite"/>
        </authorList>
    </citation>
    <scope>IDENTIFICATION</scope>
</reference>
<accession>A0A914V442</accession>
<dbReference type="Gene3D" id="1.20.1070.10">
    <property type="entry name" value="Rhodopsin 7-helix transmembrane proteins"/>
    <property type="match status" value="1"/>
</dbReference>
<organism evidence="2 3">
    <name type="scientific">Plectus sambesii</name>
    <dbReference type="NCBI Taxonomy" id="2011161"/>
    <lineage>
        <taxon>Eukaryota</taxon>
        <taxon>Metazoa</taxon>
        <taxon>Ecdysozoa</taxon>
        <taxon>Nematoda</taxon>
        <taxon>Chromadorea</taxon>
        <taxon>Plectida</taxon>
        <taxon>Plectina</taxon>
        <taxon>Plectoidea</taxon>
        <taxon>Plectidae</taxon>
        <taxon>Plectus</taxon>
    </lineage>
</organism>
<evidence type="ECO:0000313" key="3">
    <source>
        <dbReference type="WBParaSite" id="PSAMB.scaffold1446size31460.g13275.t1"/>
    </source>
</evidence>